<sequence length="182" mass="20017">MSLARRELSRPRGLLLLGSRFGPGRSHNGSTGTHNPRIVPVLFGAGTRLLDTLPNRIKLEPTNMLDTPRNASMTATSTSTPHSIALYPRQKRRTLCHASASDELGVTLPPSRLSLGVMKKFGCCSKGPEQLQQAGLLDISEMVTLGEILYRPHGFCFDILERFTTLHAYSVLLLPSGWDRHS</sequence>
<accession>A0ABN4QQX5</accession>
<organism evidence="2 3">
    <name type="scientific">Rhizobium phaseoli</name>
    <dbReference type="NCBI Taxonomy" id="396"/>
    <lineage>
        <taxon>Bacteria</taxon>
        <taxon>Pseudomonadati</taxon>
        <taxon>Pseudomonadota</taxon>
        <taxon>Alphaproteobacteria</taxon>
        <taxon>Hyphomicrobiales</taxon>
        <taxon>Rhizobiaceae</taxon>
        <taxon>Rhizobium/Agrobacterium group</taxon>
        <taxon>Rhizobium</taxon>
    </lineage>
</organism>
<proteinExistence type="predicted"/>
<dbReference type="EMBL" id="CP013572">
    <property type="protein sequence ID" value="ANL87890.1"/>
    <property type="molecule type" value="Genomic_DNA"/>
</dbReference>
<keyword evidence="3" id="KW-1185">Reference proteome</keyword>
<name>A0ABN4QQX5_9HYPH</name>
<evidence type="ECO:0000313" key="3">
    <source>
        <dbReference type="Proteomes" id="UP000078551"/>
    </source>
</evidence>
<evidence type="ECO:0000313" key="2">
    <source>
        <dbReference type="EMBL" id="ANL87890.1"/>
    </source>
</evidence>
<evidence type="ECO:0000256" key="1">
    <source>
        <dbReference type="SAM" id="MobiDB-lite"/>
    </source>
</evidence>
<dbReference type="Proteomes" id="UP000078551">
    <property type="component" value="Plasmid pRphaN671d"/>
</dbReference>
<reference evidence="2 3" key="1">
    <citation type="submission" date="2015-11" db="EMBL/GenBank/DDBJ databases">
        <title>The limits of bacterial species coexistence and the symbiotic plasmid transference in sympatric Rhizobium populations.</title>
        <authorList>
            <person name="Perez-Carrascal O.M."/>
            <person name="VanInsberghe D."/>
            <person name="Juarez S."/>
            <person name="Polz M.F."/>
            <person name="Vinuesa P."/>
            <person name="Gonzalez V."/>
        </authorList>
    </citation>
    <scope>NUCLEOTIDE SEQUENCE [LARGE SCALE GENOMIC DNA]</scope>
    <source>
        <strain evidence="2 3">N771</strain>
        <plasmid evidence="2 3">pRphaN671d</plasmid>
    </source>
</reference>
<feature type="compositionally biased region" description="Low complexity" evidence="1">
    <location>
        <begin position="16"/>
        <end position="26"/>
    </location>
</feature>
<feature type="region of interest" description="Disordered" evidence="1">
    <location>
        <begin position="16"/>
        <end position="35"/>
    </location>
</feature>
<feature type="compositionally biased region" description="Polar residues" evidence="1">
    <location>
        <begin position="69"/>
        <end position="82"/>
    </location>
</feature>
<protein>
    <submittedName>
        <fullName evidence="2">Uncharacterized protein</fullName>
    </submittedName>
</protein>
<gene>
    <name evidence="2" type="ORF">AMC81_PD00033</name>
</gene>
<geneLocation type="plasmid" evidence="2 3">
    <name>pRphaN671d</name>
</geneLocation>
<keyword evidence="2" id="KW-0614">Plasmid</keyword>
<feature type="region of interest" description="Disordered" evidence="1">
    <location>
        <begin position="62"/>
        <end position="82"/>
    </location>
</feature>